<evidence type="ECO:0000313" key="2">
    <source>
        <dbReference type="EMBL" id="OGG92978.1"/>
    </source>
</evidence>
<dbReference type="EMBL" id="MFMU01000014">
    <property type="protein sequence ID" value="OGG92978.1"/>
    <property type="molecule type" value="Genomic_DNA"/>
</dbReference>
<dbReference type="SUPFAM" id="SSF143011">
    <property type="entry name" value="RelE-like"/>
    <property type="match status" value="1"/>
</dbReference>
<evidence type="ECO:0000313" key="3">
    <source>
        <dbReference type="Proteomes" id="UP000176867"/>
    </source>
</evidence>
<dbReference type="InterPro" id="IPR007712">
    <property type="entry name" value="RelE/ParE_toxin"/>
</dbReference>
<protein>
    <recommendedName>
        <fullName evidence="4">Type II toxin-antitoxin system RelE/ParE family toxin</fullName>
    </recommendedName>
</protein>
<dbReference type="AlphaFoldDB" id="A0A1F6G4E7"/>
<gene>
    <name evidence="2" type="ORF">A2609_01955</name>
</gene>
<dbReference type="Proteomes" id="UP000176867">
    <property type="component" value="Unassembled WGS sequence"/>
</dbReference>
<dbReference type="Pfam" id="PF05016">
    <property type="entry name" value="ParE_toxin"/>
    <property type="match status" value="1"/>
</dbReference>
<accession>A0A1F6G4E7</accession>
<name>A0A1F6G4E7_9BACT</name>
<evidence type="ECO:0008006" key="4">
    <source>
        <dbReference type="Google" id="ProtNLM"/>
    </source>
</evidence>
<proteinExistence type="predicted"/>
<dbReference type="Gene3D" id="3.30.2310.20">
    <property type="entry name" value="RelE-like"/>
    <property type="match status" value="1"/>
</dbReference>
<keyword evidence="1" id="KW-1277">Toxin-antitoxin system</keyword>
<dbReference type="InterPro" id="IPR035093">
    <property type="entry name" value="RelE/ParE_toxin_dom_sf"/>
</dbReference>
<organism evidence="2 3">
    <name type="scientific">Candidatus Kaiserbacteria bacterium RIFOXYD1_FULL_47_14</name>
    <dbReference type="NCBI Taxonomy" id="1798533"/>
    <lineage>
        <taxon>Bacteria</taxon>
        <taxon>Candidatus Kaiseribacteriota</taxon>
    </lineage>
</organism>
<evidence type="ECO:0000256" key="1">
    <source>
        <dbReference type="ARBA" id="ARBA00022649"/>
    </source>
</evidence>
<reference evidence="2 3" key="1">
    <citation type="journal article" date="2016" name="Nat. Commun.">
        <title>Thousands of microbial genomes shed light on interconnected biogeochemical processes in an aquifer system.</title>
        <authorList>
            <person name="Anantharaman K."/>
            <person name="Brown C.T."/>
            <person name="Hug L.A."/>
            <person name="Sharon I."/>
            <person name="Castelle C.J."/>
            <person name="Probst A.J."/>
            <person name="Thomas B.C."/>
            <person name="Singh A."/>
            <person name="Wilkins M.J."/>
            <person name="Karaoz U."/>
            <person name="Brodie E.L."/>
            <person name="Williams K.H."/>
            <person name="Hubbard S.S."/>
            <person name="Banfield J.F."/>
        </authorList>
    </citation>
    <scope>NUCLEOTIDE SEQUENCE [LARGE SCALE GENOMIC DNA]</scope>
</reference>
<dbReference type="STRING" id="1798533.A2609_01955"/>
<comment type="caution">
    <text evidence="2">The sequence shown here is derived from an EMBL/GenBank/DDBJ whole genome shotgun (WGS) entry which is preliminary data.</text>
</comment>
<sequence>MPARIIYYHPLVLEKDVRMLDKAMWDFICGIIRKKLITNAESFGKPLRNALRNARVLRVGDWRVVFQIIGNTVHVCTVRHRSEGYRCIETRFI</sequence>